<dbReference type="EMBL" id="JAEACU010000010">
    <property type="protein sequence ID" value="KAH7516480.1"/>
    <property type="molecule type" value="Genomic_DNA"/>
</dbReference>
<sequence length="102" mass="11043">MMVLEMVGGRKIVSIGAVHFGLHSAFYASNSENLCLLSTSFSPILCCLARLNNRDTLREAMVVKPSAQSFLRGKKGVSFNMDDEADLDLELLKFGIFAAAAA</sequence>
<evidence type="ECO:0000313" key="2">
    <source>
        <dbReference type="Proteomes" id="UP000813462"/>
    </source>
</evidence>
<dbReference type="Proteomes" id="UP000813462">
    <property type="component" value="Unassembled WGS sequence"/>
</dbReference>
<gene>
    <name evidence="1" type="ORF">FEM48_Zijuj10G0139600</name>
</gene>
<organism evidence="1 2">
    <name type="scientific">Ziziphus jujuba var. spinosa</name>
    <dbReference type="NCBI Taxonomy" id="714518"/>
    <lineage>
        <taxon>Eukaryota</taxon>
        <taxon>Viridiplantae</taxon>
        <taxon>Streptophyta</taxon>
        <taxon>Embryophyta</taxon>
        <taxon>Tracheophyta</taxon>
        <taxon>Spermatophyta</taxon>
        <taxon>Magnoliopsida</taxon>
        <taxon>eudicotyledons</taxon>
        <taxon>Gunneridae</taxon>
        <taxon>Pentapetalae</taxon>
        <taxon>rosids</taxon>
        <taxon>fabids</taxon>
        <taxon>Rosales</taxon>
        <taxon>Rhamnaceae</taxon>
        <taxon>Paliureae</taxon>
        <taxon>Ziziphus</taxon>
    </lineage>
</organism>
<comment type="caution">
    <text evidence="1">The sequence shown here is derived from an EMBL/GenBank/DDBJ whole genome shotgun (WGS) entry which is preliminary data.</text>
</comment>
<proteinExistence type="predicted"/>
<reference evidence="1" key="1">
    <citation type="journal article" date="2021" name="Front. Plant Sci.">
        <title>Chromosome-Scale Genome Assembly for Chinese Sour Jujube and Insights Into Its Genome Evolution and Domestication Signature.</title>
        <authorList>
            <person name="Shen L.-Y."/>
            <person name="Luo H."/>
            <person name="Wang X.-L."/>
            <person name="Wang X.-M."/>
            <person name="Qiu X.-J."/>
            <person name="Liu H."/>
            <person name="Zhou S.-S."/>
            <person name="Jia K.-H."/>
            <person name="Nie S."/>
            <person name="Bao Y.-T."/>
            <person name="Zhang R.-G."/>
            <person name="Yun Q.-Z."/>
            <person name="Chai Y.-H."/>
            <person name="Lu J.-Y."/>
            <person name="Li Y."/>
            <person name="Zhao S.-W."/>
            <person name="Mao J.-F."/>
            <person name="Jia S.-G."/>
            <person name="Mao Y.-M."/>
        </authorList>
    </citation>
    <scope>NUCLEOTIDE SEQUENCE</scope>
    <source>
        <strain evidence="1">AT0</strain>
        <tissue evidence="1">Leaf</tissue>
    </source>
</reference>
<evidence type="ECO:0000313" key="1">
    <source>
        <dbReference type="EMBL" id="KAH7516480.1"/>
    </source>
</evidence>
<name>A0A978UNS8_ZIZJJ</name>
<protein>
    <submittedName>
        <fullName evidence="1">Uncharacterized protein</fullName>
    </submittedName>
</protein>
<accession>A0A978UNS8</accession>
<dbReference type="AlphaFoldDB" id="A0A978UNS8"/>